<gene>
    <name evidence="2" type="ORF">PIB30_020180</name>
</gene>
<protein>
    <submittedName>
        <fullName evidence="2">Uncharacterized protein</fullName>
    </submittedName>
</protein>
<feature type="region of interest" description="Disordered" evidence="1">
    <location>
        <begin position="102"/>
        <end position="121"/>
    </location>
</feature>
<sequence length="150" mass="17269">MKKDQSLYSQCGFFGHTVNKCYKLYGYPPNYDKGRGNKPSVNHDATPMMDNESDSSTPLNLINTHIHQTLINSSKVQELLHQNLKLSHLQVLFTTSQLSRTEATYEKAERRTTANRTTRSRTAEVTRFELNNEEQIEVDVEQANNDGYQR</sequence>
<proteinExistence type="predicted"/>
<feature type="compositionally biased region" description="Basic and acidic residues" evidence="1">
    <location>
        <begin position="103"/>
        <end position="112"/>
    </location>
</feature>
<name>A0ABU6Q8D6_9FABA</name>
<feature type="region of interest" description="Disordered" evidence="1">
    <location>
        <begin position="32"/>
        <end position="55"/>
    </location>
</feature>
<comment type="caution">
    <text evidence="2">The sequence shown here is derived from an EMBL/GenBank/DDBJ whole genome shotgun (WGS) entry which is preliminary data.</text>
</comment>
<reference evidence="2 3" key="1">
    <citation type="journal article" date="2023" name="Plants (Basel)">
        <title>Bridging the Gap: Combining Genomics and Transcriptomics Approaches to Understand Stylosanthes scabra, an Orphan Legume from the Brazilian Caatinga.</title>
        <authorList>
            <person name="Ferreira-Neto J.R.C."/>
            <person name="da Silva M.D."/>
            <person name="Binneck E."/>
            <person name="de Melo N.F."/>
            <person name="da Silva R.H."/>
            <person name="de Melo A.L.T.M."/>
            <person name="Pandolfi V."/>
            <person name="Bustamante F.O."/>
            <person name="Brasileiro-Vidal A.C."/>
            <person name="Benko-Iseppon A.M."/>
        </authorList>
    </citation>
    <scope>NUCLEOTIDE SEQUENCE [LARGE SCALE GENOMIC DNA]</scope>
    <source>
        <tissue evidence="2">Leaves</tissue>
    </source>
</reference>
<dbReference type="EMBL" id="JASCZI010000064">
    <property type="protein sequence ID" value="MED6108084.1"/>
    <property type="molecule type" value="Genomic_DNA"/>
</dbReference>
<organism evidence="2 3">
    <name type="scientific">Stylosanthes scabra</name>
    <dbReference type="NCBI Taxonomy" id="79078"/>
    <lineage>
        <taxon>Eukaryota</taxon>
        <taxon>Viridiplantae</taxon>
        <taxon>Streptophyta</taxon>
        <taxon>Embryophyta</taxon>
        <taxon>Tracheophyta</taxon>
        <taxon>Spermatophyta</taxon>
        <taxon>Magnoliopsida</taxon>
        <taxon>eudicotyledons</taxon>
        <taxon>Gunneridae</taxon>
        <taxon>Pentapetalae</taxon>
        <taxon>rosids</taxon>
        <taxon>fabids</taxon>
        <taxon>Fabales</taxon>
        <taxon>Fabaceae</taxon>
        <taxon>Papilionoideae</taxon>
        <taxon>50 kb inversion clade</taxon>
        <taxon>dalbergioids sensu lato</taxon>
        <taxon>Dalbergieae</taxon>
        <taxon>Pterocarpus clade</taxon>
        <taxon>Stylosanthes</taxon>
    </lineage>
</organism>
<evidence type="ECO:0000256" key="1">
    <source>
        <dbReference type="SAM" id="MobiDB-lite"/>
    </source>
</evidence>
<evidence type="ECO:0000313" key="2">
    <source>
        <dbReference type="EMBL" id="MED6108084.1"/>
    </source>
</evidence>
<keyword evidence="3" id="KW-1185">Reference proteome</keyword>
<accession>A0ABU6Q8D6</accession>
<evidence type="ECO:0000313" key="3">
    <source>
        <dbReference type="Proteomes" id="UP001341840"/>
    </source>
</evidence>
<dbReference type="Proteomes" id="UP001341840">
    <property type="component" value="Unassembled WGS sequence"/>
</dbReference>